<dbReference type="Gene3D" id="2.30.110.10">
    <property type="entry name" value="Electron Transport, Fmn-binding Protein, Chain A"/>
    <property type="match status" value="1"/>
</dbReference>
<dbReference type="InterPro" id="IPR011576">
    <property type="entry name" value="Pyridox_Oxase_N"/>
</dbReference>
<evidence type="ECO:0000313" key="3">
    <source>
        <dbReference type="Proteomes" id="UP001579974"/>
    </source>
</evidence>
<dbReference type="EMBL" id="JBDXSU010000004">
    <property type="protein sequence ID" value="MFB5189836.1"/>
    <property type="molecule type" value="Genomic_DNA"/>
</dbReference>
<dbReference type="RefSeq" id="WP_275476350.1">
    <property type="nucleotide sequence ID" value="NZ_CP162940.1"/>
</dbReference>
<protein>
    <submittedName>
        <fullName evidence="2">Pyridoxamine 5'-phosphate oxidase family protein</fullName>
    </submittedName>
</protein>
<accession>A0ABV5ACA3</accession>
<dbReference type="InterPro" id="IPR024029">
    <property type="entry name" value="Pyridox_Oxase_FMN-dep"/>
</dbReference>
<comment type="caution">
    <text evidence="2">The sequence shown here is derived from an EMBL/GenBank/DDBJ whole genome shotgun (WGS) entry which is preliminary data.</text>
</comment>
<dbReference type="PANTHER" id="PTHR42815">
    <property type="entry name" value="FAD-BINDING, PUTATIVE (AFU_ORTHOLOGUE AFUA_6G07600)-RELATED"/>
    <property type="match status" value="1"/>
</dbReference>
<dbReference type="PANTHER" id="PTHR42815:SF2">
    <property type="entry name" value="FAD-BINDING, PUTATIVE (AFU_ORTHOLOGUE AFUA_6G07600)-RELATED"/>
    <property type="match status" value="1"/>
</dbReference>
<keyword evidence="3" id="KW-1185">Reference proteome</keyword>
<feature type="domain" description="Pyridoxamine 5'-phosphate oxidase N-terminal" evidence="1">
    <location>
        <begin position="47"/>
        <end position="167"/>
    </location>
</feature>
<evidence type="ECO:0000259" key="1">
    <source>
        <dbReference type="Pfam" id="PF01243"/>
    </source>
</evidence>
<evidence type="ECO:0000313" key="2">
    <source>
        <dbReference type="EMBL" id="MFB5189836.1"/>
    </source>
</evidence>
<sequence length="222" mass="24807">METENGVNAAVYPLSSFEHQIASEEELRELLGHPSTLVRNKVIDHLDHHCCEFIRLSPYAVLSTCNSDGRCDASPRGDAPGFARVLDERRLVIPERPGNRRMDSLLNILSNPHVGIIFMIPGLEETLRVNGSACVIRDEFILSEMDVNGRRPLVGIGIEVEECYIHCAKALKRSRLWQSDSWPSPSELPNPAKILAEHAAIPDLTPAKVGETLRDSYTNRLY</sequence>
<gene>
    <name evidence="2" type="ORF">KKP3000_003226</name>
</gene>
<dbReference type="SUPFAM" id="SSF50475">
    <property type="entry name" value="FMN-binding split barrel"/>
    <property type="match status" value="1"/>
</dbReference>
<dbReference type="NCBIfam" id="TIGR04025">
    <property type="entry name" value="PPOX_FMN_DR2398"/>
    <property type="match status" value="1"/>
</dbReference>
<proteinExistence type="predicted"/>
<reference evidence="2 3" key="1">
    <citation type="journal article" date="2024" name="Int. J. Mol. Sci.">
        <title>Exploration of Alicyclobacillus spp. Genome in Search of Antibiotic Resistance.</title>
        <authorList>
            <person name="Bucka-Kolendo J."/>
            <person name="Kiousi D.E."/>
            <person name="Dekowska A."/>
            <person name="Mikolajczuk-Szczyrba A."/>
            <person name="Karadedos D.M."/>
            <person name="Michael P."/>
            <person name="Galanis A."/>
            <person name="Sokolowska B."/>
        </authorList>
    </citation>
    <scope>NUCLEOTIDE SEQUENCE [LARGE SCALE GENOMIC DNA]</scope>
    <source>
        <strain evidence="2 3">KKP 3000</strain>
    </source>
</reference>
<name>A0ABV5ACA3_9BACL</name>
<organism evidence="2 3">
    <name type="scientific">Alicyclobacillus fastidiosus</name>
    <dbReference type="NCBI Taxonomy" id="392011"/>
    <lineage>
        <taxon>Bacteria</taxon>
        <taxon>Bacillati</taxon>
        <taxon>Bacillota</taxon>
        <taxon>Bacilli</taxon>
        <taxon>Bacillales</taxon>
        <taxon>Alicyclobacillaceae</taxon>
        <taxon>Alicyclobacillus</taxon>
    </lineage>
</organism>
<dbReference type="Proteomes" id="UP001579974">
    <property type="component" value="Unassembled WGS sequence"/>
</dbReference>
<dbReference type="InterPro" id="IPR012349">
    <property type="entry name" value="Split_barrel_FMN-bd"/>
</dbReference>
<dbReference type="Pfam" id="PF01243">
    <property type="entry name" value="PNPOx_N"/>
    <property type="match status" value="1"/>
</dbReference>